<dbReference type="Proteomes" id="UP000192790">
    <property type="component" value="Unassembled WGS sequence"/>
</dbReference>
<dbReference type="PANTHER" id="PTHR43794:SF11">
    <property type="entry name" value="AMIDOHYDROLASE-RELATED DOMAIN-CONTAINING PROTEIN"/>
    <property type="match status" value="1"/>
</dbReference>
<sequence length="433" mass="47483">MDILFEHVTAVTMDEASPVLEDAFVLVSGRKIVSVTRQEPEHFKGRRISGQNKVLMPGLVNAHTHIPMTLLRGYADGYDLQTWLNDYIFPAEAQLTERAVTAGTYLGLAEMIASGTTSFSDMYYFCDRIAQAAAAAGIQANICRAVISFDPEYRFETDQAGIELRELKERWHGYDEGRIQIEASIHGEYTSHEKVWRAVAGYAREHGLGMHVHVSETKKEHEECIARSGLTPAQTLDRAGVWDTRAQAAHCVWVSEEDLELFARKKVTAVHNPVSNQKLASGIAPVPAMLRQGVNVALGTDGVASNNCHDLFGEMKSAALIHKAATLDPTVIPALEVLKMATAGGNAAQGRNGGRIEAGMDANLILLDFDKPHLTPCHSVVSNLVFAARGSDVVLTMVRGKVLYEKGEWKTIDLDAVMHEVRNYAVPKILGRL</sequence>
<keyword evidence="7" id="KW-1185">Reference proteome</keyword>
<dbReference type="Pfam" id="PF01979">
    <property type="entry name" value="Amidohydro_1"/>
    <property type="match status" value="1"/>
</dbReference>
<dbReference type="InterPro" id="IPR006680">
    <property type="entry name" value="Amidohydro-rel"/>
</dbReference>
<dbReference type="Gene3D" id="2.30.40.10">
    <property type="entry name" value="Urease, subunit C, domain 1"/>
    <property type="match status" value="1"/>
</dbReference>
<evidence type="ECO:0000256" key="1">
    <source>
        <dbReference type="ARBA" id="ARBA00022723"/>
    </source>
</evidence>
<evidence type="ECO:0000259" key="5">
    <source>
        <dbReference type="Pfam" id="PF01979"/>
    </source>
</evidence>
<dbReference type="Gene3D" id="3.20.20.140">
    <property type="entry name" value="Metal-dependent hydrolases"/>
    <property type="match status" value="1"/>
</dbReference>
<feature type="binding site" evidence="4">
    <location>
        <position position="92"/>
    </location>
    <ligand>
        <name>substrate</name>
    </ligand>
</feature>
<comment type="catalytic activity">
    <reaction evidence="4">
        <text>S-adenosyl-L-homocysteine + H2O + H(+) = S-inosyl-L-homocysteine + NH4(+)</text>
        <dbReference type="Rhea" id="RHEA:20716"/>
        <dbReference type="ChEBI" id="CHEBI:15377"/>
        <dbReference type="ChEBI" id="CHEBI:15378"/>
        <dbReference type="ChEBI" id="CHEBI:28938"/>
        <dbReference type="ChEBI" id="CHEBI:57856"/>
        <dbReference type="ChEBI" id="CHEBI:57985"/>
        <dbReference type="EC" id="3.5.4.28"/>
    </reaction>
</comment>
<dbReference type="AlphaFoldDB" id="A0A1W2A1S0"/>
<dbReference type="STRING" id="1122930.SAMN02745168_1409"/>
<dbReference type="GO" id="GO:0090614">
    <property type="term" value="F:5'-methylthioadenosine deaminase activity"/>
    <property type="evidence" value="ECO:0007669"/>
    <property type="project" value="UniProtKB-UniRule"/>
</dbReference>
<feature type="binding site" evidence="4">
    <location>
        <position position="301"/>
    </location>
    <ligand>
        <name>Zn(2+)</name>
        <dbReference type="ChEBI" id="CHEBI:29105"/>
    </ligand>
</feature>
<feature type="domain" description="Amidohydrolase-related" evidence="5">
    <location>
        <begin position="54"/>
        <end position="402"/>
    </location>
</feature>
<keyword evidence="3 4" id="KW-0862">Zinc</keyword>
<evidence type="ECO:0000256" key="4">
    <source>
        <dbReference type="HAMAP-Rule" id="MF_01281"/>
    </source>
</evidence>
<feature type="binding site" evidence="4">
    <location>
        <position position="213"/>
    </location>
    <ligand>
        <name>Zn(2+)</name>
        <dbReference type="ChEBI" id="CHEBI:29105"/>
    </ligand>
</feature>
<feature type="binding site" evidence="4">
    <location>
        <position position="65"/>
    </location>
    <ligand>
        <name>Zn(2+)</name>
        <dbReference type="ChEBI" id="CHEBI:29105"/>
    </ligand>
</feature>
<feature type="binding site" evidence="4">
    <location>
        <position position="216"/>
    </location>
    <ligand>
        <name>substrate</name>
    </ligand>
</feature>
<feature type="binding site" evidence="4">
    <location>
        <position position="301"/>
    </location>
    <ligand>
        <name>substrate</name>
    </ligand>
</feature>
<dbReference type="SUPFAM" id="SSF51556">
    <property type="entry name" value="Metallo-dependent hydrolases"/>
    <property type="match status" value="1"/>
</dbReference>
<dbReference type="GO" id="GO:0050270">
    <property type="term" value="F:S-adenosylhomocysteine deaminase activity"/>
    <property type="evidence" value="ECO:0007669"/>
    <property type="project" value="UniProtKB-UniRule"/>
</dbReference>
<comment type="caution">
    <text evidence="4">Lacks conserved residue(s) required for the propagation of feature annotation.</text>
</comment>
<dbReference type="PANTHER" id="PTHR43794">
    <property type="entry name" value="AMINOHYDROLASE SSNA-RELATED"/>
    <property type="match status" value="1"/>
</dbReference>
<dbReference type="CDD" id="cd01298">
    <property type="entry name" value="ATZ_TRZ_like"/>
    <property type="match status" value="1"/>
</dbReference>
<organism evidence="6 7">
    <name type="scientific">Papillibacter cinnamivorans DSM 12816</name>
    <dbReference type="NCBI Taxonomy" id="1122930"/>
    <lineage>
        <taxon>Bacteria</taxon>
        <taxon>Bacillati</taxon>
        <taxon>Bacillota</taxon>
        <taxon>Clostridia</taxon>
        <taxon>Eubacteriales</taxon>
        <taxon>Oscillospiraceae</taxon>
        <taxon>Papillibacter</taxon>
    </lineage>
</organism>
<dbReference type="InterPro" id="IPR023512">
    <property type="entry name" value="Deaminase_MtaD/DadD"/>
</dbReference>
<evidence type="ECO:0000256" key="3">
    <source>
        <dbReference type="ARBA" id="ARBA00022833"/>
    </source>
</evidence>
<comment type="catalytic activity">
    <reaction evidence="4">
        <text>S-methyl-5'-thioadenosine + H2O + H(+) = S-methyl-5'-thioinosine + NH4(+)</text>
        <dbReference type="Rhea" id="RHEA:25025"/>
        <dbReference type="ChEBI" id="CHEBI:15377"/>
        <dbReference type="ChEBI" id="CHEBI:15378"/>
        <dbReference type="ChEBI" id="CHEBI:17509"/>
        <dbReference type="ChEBI" id="CHEBI:28938"/>
        <dbReference type="ChEBI" id="CHEBI:48595"/>
        <dbReference type="EC" id="3.5.4.31"/>
    </reaction>
</comment>
<evidence type="ECO:0000313" key="6">
    <source>
        <dbReference type="EMBL" id="SMC54669.1"/>
    </source>
</evidence>
<name>A0A1W2A1S0_9FIRM</name>
<accession>A0A1W2A1S0</accession>
<dbReference type="InterPro" id="IPR032466">
    <property type="entry name" value="Metal_Hydrolase"/>
</dbReference>
<evidence type="ECO:0000313" key="7">
    <source>
        <dbReference type="Proteomes" id="UP000192790"/>
    </source>
</evidence>
<comment type="function">
    <text evidence="4">Catalyzes the deamination of 5-methylthioadenosine and S-adenosyl-L-homocysteine into 5-methylthioinosine and S-inosyl-L-homocysteine, respectively. Is also able to deaminate adenosine.</text>
</comment>
<dbReference type="GO" id="GO:0046872">
    <property type="term" value="F:metal ion binding"/>
    <property type="evidence" value="ECO:0007669"/>
    <property type="project" value="UniProtKB-KW"/>
</dbReference>
<proteinExistence type="inferred from homology"/>
<evidence type="ECO:0000256" key="2">
    <source>
        <dbReference type="ARBA" id="ARBA00022801"/>
    </source>
</evidence>
<keyword evidence="1 4" id="KW-0479">Metal-binding</keyword>
<dbReference type="InterPro" id="IPR050287">
    <property type="entry name" value="MTA/SAH_deaminase"/>
</dbReference>
<dbReference type="EC" id="3.5.4.31" evidence="4"/>
<comment type="cofactor">
    <cofactor evidence="4">
        <name>Zn(2+)</name>
        <dbReference type="ChEBI" id="CHEBI:29105"/>
    </cofactor>
    <text evidence="4">Binds 1 zinc ion per subunit.</text>
</comment>
<feature type="binding site" evidence="4">
    <location>
        <position position="186"/>
    </location>
    <ligand>
        <name>substrate</name>
    </ligand>
</feature>
<comment type="similarity">
    <text evidence="4">Belongs to the metallo-dependent hydrolases superfamily. MTA/SAH deaminase family.</text>
</comment>
<feature type="binding site" evidence="4">
    <location>
        <position position="63"/>
    </location>
    <ligand>
        <name>Zn(2+)</name>
        <dbReference type="ChEBI" id="CHEBI:29105"/>
    </ligand>
</feature>
<keyword evidence="2 4" id="KW-0378">Hydrolase</keyword>
<dbReference type="HAMAP" id="MF_01281">
    <property type="entry name" value="MTA_SAH_deamin"/>
    <property type="match status" value="1"/>
</dbReference>
<dbReference type="RefSeq" id="WP_084234023.1">
    <property type="nucleotide sequence ID" value="NZ_FWXW01000003.1"/>
</dbReference>
<gene>
    <name evidence="4" type="primary">mtaD</name>
    <name evidence="6" type="ORF">SAMN02745168_1409</name>
</gene>
<dbReference type="EC" id="3.5.4.28" evidence="4"/>
<dbReference type="SUPFAM" id="SSF51338">
    <property type="entry name" value="Composite domain of metallo-dependent hydrolases"/>
    <property type="match status" value="1"/>
</dbReference>
<dbReference type="InterPro" id="IPR011059">
    <property type="entry name" value="Metal-dep_hydrolase_composite"/>
</dbReference>
<reference evidence="6 7" key="1">
    <citation type="submission" date="2017-04" db="EMBL/GenBank/DDBJ databases">
        <authorList>
            <person name="Afonso C.L."/>
            <person name="Miller P.J."/>
            <person name="Scott M.A."/>
            <person name="Spackman E."/>
            <person name="Goraichik I."/>
            <person name="Dimitrov K.M."/>
            <person name="Suarez D.L."/>
            <person name="Swayne D.E."/>
        </authorList>
    </citation>
    <scope>NUCLEOTIDE SEQUENCE [LARGE SCALE GENOMIC DNA]</scope>
    <source>
        <strain evidence="6 7">DSM 12816</strain>
    </source>
</reference>
<protein>
    <recommendedName>
        <fullName evidence="4">5-methylthioadenosine/S-adenosylhomocysteine deaminase</fullName>
        <shortName evidence="4">MTA/SAH deaminase</shortName>
        <ecNumber evidence="4">3.5.4.28</ecNumber>
        <ecNumber evidence="4">3.5.4.31</ecNumber>
    </recommendedName>
</protein>
<dbReference type="FunFam" id="3.20.20.140:FF:000014">
    <property type="entry name" value="5-methylthioadenosine/S-adenosylhomocysteine deaminase"/>
    <property type="match status" value="1"/>
</dbReference>
<dbReference type="EMBL" id="FWXW01000003">
    <property type="protein sequence ID" value="SMC54669.1"/>
    <property type="molecule type" value="Genomic_DNA"/>
</dbReference>
<feature type="binding site" evidence="4">
    <location>
        <position position="144"/>
    </location>
    <ligand>
        <name>substrate</name>
    </ligand>
</feature>
<dbReference type="OrthoDB" id="9807210at2"/>